<dbReference type="OrthoDB" id="2286555at2759"/>
<evidence type="ECO:0000313" key="2">
    <source>
        <dbReference type="Proteomes" id="UP000603453"/>
    </source>
</evidence>
<reference evidence="1" key="1">
    <citation type="submission" date="2020-12" db="EMBL/GenBank/DDBJ databases">
        <title>Metabolic potential, ecology and presence of endohyphal bacteria is reflected in genomic diversity of Mucoromycotina.</title>
        <authorList>
            <person name="Muszewska A."/>
            <person name="Okrasinska A."/>
            <person name="Steczkiewicz K."/>
            <person name="Drgas O."/>
            <person name="Orlowska M."/>
            <person name="Perlinska-Lenart U."/>
            <person name="Aleksandrzak-Piekarczyk T."/>
            <person name="Szatraj K."/>
            <person name="Zielenkiewicz U."/>
            <person name="Pilsyk S."/>
            <person name="Malc E."/>
            <person name="Mieczkowski P."/>
            <person name="Kruszewska J.S."/>
            <person name="Biernat P."/>
            <person name="Pawlowska J."/>
        </authorList>
    </citation>
    <scope>NUCLEOTIDE SEQUENCE</scope>
    <source>
        <strain evidence="1">WA0000017839</strain>
    </source>
</reference>
<organism evidence="1 2">
    <name type="scientific">Mucor saturninus</name>
    <dbReference type="NCBI Taxonomy" id="64648"/>
    <lineage>
        <taxon>Eukaryota</taxon>
        <taxon>Fungi</taxon>
        <taxon>Fungi incertae sedis</taxon>
        <taxon>Mucoromycota</taxon>
        <taxon>Mucoromycotina</taxon>
        <taxon>Mucoromycetes</taxon>
        <taxon>Mucorales</taxon>
        <taxon>Mucorineae</taxon>
        <taxon>Mucoraceae</taxon>
        <taxon>Mucor</taxon>
    </lineage>
</organism>
<gene>
    <name evidence="1" type="ORF">INT47_005287</name>
</gene>
<dbReference type="AlphaFoldDB" id="A0A8H7R7V4"/>
<accession>A0A8H7R7V4</accession>
<protein>
    <submittedName>
        <fullName evidence="1">Uncharacterized protein</fullName>
    </submittedName>
</protein>
<sequence>MANEPFNSHDIIFLNQVSQKEASIKEKLHGVAADLLLKSPLDDNDDMMLKLSISSIVNILQPASYNFFEKKFTKKEMKTLENFSDVEHTGLSSSDKQLMDEIIQIGGDKVDKNLMMVKLLSEQLSLYQNNLAHTDRCKALDILKSIIEISSMTASTDSENTAYRHYSKHHS</sequence>
<comment type="caution">
    <text evidence="1">The sequence shown here is derived from an EMBL/GenBank/DDBJ whole genome shotgun (WGS) entry which is preliminary data.</text>
</comment>
<evidence type="ECO:0000313" key="1">
    <source>
        <dbReference type="EMBL" id="KAG2205969.1"/>
    </source>
</evidence>
<proteinExistence type="predicted"/>
<name>A0A8H7R7V4_9FUNG</name>
<dbReference type="EMBL" id="JAEPRD010000033">
    <property type="protein sequence ID" value="KAG2205969.1"/>
    <property type="molecule type" value="Genomic_DNA"/>
</dbReference>
<dbReference type="Proteomes" id="UP000603453">
    <property type="component" value="Unassembled WGS sequence"/>
</dbReference>
<keyword evidence="2" id="KW-1185">Reference proteome</keyword>